<dbReference type="EMBL" id="CP130319">
    <property type="protein sequence ID" value="WNR43144.1"/>
    <property type="molecule type" value="Genomic_DNA"/>
</dbReference>
<sequence>MRPNWARLTEKPSISVLDEAELGEIDGKTVYLGAGRGRIGRD</sequence>
<gene>
    <name evidence="1" type="ORF">MJB10_18770</name>
</gene>
<name>A0AA96RJC0_9BACL</name>
<accession>A0AA96RJC0</accession>
<keyword evidence="2" id="KW-1185">Reference proteome</keyword>
<dbReference type="Proteomes" id="UP001304650">
    <property type="component" value="Chromosome"/>
</dbReference>
<dbReference type="RefSeq" id="WP_314797147.1">
    <property type="nucleotide sequence ID" value="NZ_CP130319.1"/>
</dbReference>
<organism evidence="1 2">
    <name type="scientific">Paenibacillus roseopurpureus</name>
    <dbReference type="NCBI Taxonomy" id="2918901"/>
    <lineage>
        <taxon>Bacteria</taxon>
        <taxon>Bacillati</taxon>
        <taxon>Bacillota</taxon>
        <taxon>Bacilli</taxon>
        <taxon>Bacillales</taxon>
        <taxon>Paenibacillaceae</taxon>
        <taxon>Paenibacillus</taxon>
    </lineage>
</organism>
<dbReference type="KEGG" id="proo:MJB10_18770"/>
<evidence type="ECO:0000313" key="1">
    <source>
        <dbReference type="EMBL" id="WNR43144.1"/>
    </source>
</evidence>
<dbReference type="AlphaFoldDB" id="A0AA96RJC0"/>
<proteinExistence type="predicted"/>
<protein>
    <submittedName>
        <fullName evidence="1">Uncharacterized protein</fullName>
    </submittedName>
</protein>
<reference evidence="1" key="1">
    <citation type="submission" date="2022-02" db="EMBL/GenBank/DDBJ databases">
        <title>Paenibacillus sp. MBLB1832 Whole Genome Shotgun Sequencing.</title>
        <authorList>
            <person name="Hwang C.Y."/>
            <person name="Cho E.-S."/>
            <person name="Seo M.-J."/>
        </authorList>
    </citation>
    <scope>NUCLEOTIDE SEQUENCE</scope>
    <source>
        <strain evidence="1">MBLB1832</strain>
    </source>
</reference>
<evidence type="ECO:0000313" key="2">
    <source>
        <dbReference type="Proteomes" id="UP001304650"/>
    </source>
</evidence>